<keyword evidence="2" id="KW-1185">Reference proteome</keyword>
<comment type="caution">
    <text evidence="1">The sequence shown here is derived from an EMBL/GenBank/DDBJ whole genome shotgun (WGS) entry which is preliminary data.</text>
</comment>
<evidence type="ECO:0000313" key="2">
    <source>
        <dbReference type="Proteomes" id="UP001154282"/>
    </source>
</evidence>
<dbReference type="EMBL" id="CAMGYJ010000009">
    <property type="protein sequence ID" value="CAI0540407.1"/>
    <property type="molecule type" value="Genomic_DNA"/>
</dbReference>
<evidence type="ECO:0000313" key="1">
    <source>
        <dbReference type="EMBL" id="CAI0540407.1"/>
    </source>
</evidence>
<gene>
    <name evidence="1" type="ORF">LITE_LOCUS41669</name>
</gene>
<proteinExistence type="predicted"/>
<reference evidence="1" key="1">
    <citation type="submission" date="2022-08" db="EMBL/GenBank/DDBJ databases">
        <authorList>
            <person name="Gutierrez-Valencia J."/>
        </authorList>
    </citation>
    <scope>NUCLEOTIDE SEQUENCE</scope>
</reference>
<protein>
    <submittedName>
        <fullName evidence="1">Uncharacterized protein</fullName>
    </submittedName>
</protein>
<accession>A0AAV0Q5A6</accession>
<dbReference type="AlphaFoldDB" id="A0AAV0Q5A6"/>
<dbReference type="Proteomes" id="UP001154282">
    <property type="component" value="Unassembled WGS sequence"/>
</dbReference>
<name>A0AAV0Q5A6_9ROSI</name>
<feature type="non-terminal residue" evidence="1">
    <location>
        <position position="1"/>
    </location>
</feature>
<organism evidence="1 2">
    <name type="scientific">Linum tenue</name>
    <dbReference type="NCBI Taxonomy" id="586396"/>
    <lineage>
        <taxon>Eukaryota</taxon>
        <taxon>Viridiplantae</taxon>
        <taxon>Streptophyta</taxon>
        <taxon>Embryophyta</taxon>
        <taxon>Tracheophyta</taxon>
        <taxon>Spermatophyta</taxon>
        <taxon>Magnoliopsida</taxon>
        <taxon>eudicotyledons</taxon>
        <taxon>Gunneridae</taxon>
        <taxon>Pentapetalae</taxon>
        <taxon>rosids</taxon>
        <taxon>fabids</taxon>
        <taxon>Malpighiales</taxon>
        <taxon>Linaceae</taxon>
        <taxon>Linum</taxon>
    </lineage>
</organism>
<sequence length="54" mass="6431">WGIGGAVFSICYFRVRSIDLFFGLQRFYIKREEPSVQLIRRIWGVLCRYVSVTQ</sequence>